<evidence type="ECO:0000256" key="8">
    <source>
        <dbReference type="SAM" id="MobiDB-lite"/>
    </source>
</evidence>
<dbReference type="SUPFAM" id="SSF50630">
    <property type="entry name" value="Acid proteases"/>
    <property type="match status" value="1"/>
</dbReference>
<feature type="compositionally biased region" description="Polar residues" evidence="8">
    <location>
        <begin position="1965"/>
        <end position="1978"/>
    </location>
</feature>
<evidence type="ECO:0000259" key="10">
    <source>
        <dbReference type="PROSITE" id="PS50994"/>
    </source>
</evidence>
<accession>A0A5S6QPG9</accession>
<dbReference type="WBParaSite" id="TMUE_2000009054.1">
    <property type="protein sequence ID" value="TMUE_2000009054.1"/>
    <property type="gene ID" value="WBGene00293866"/>
</dbReference>
<evidence type="ECO:0000256" key="2">
    <source>
        <dbReference type="ARBA" id="ARBA00022679"/>
    </source>
</evidence>
<organism evidence="11 12">
    <name type="scientific">Trichuris muris</name>
    <name type="common">Mouse whipworm</name>
    <dbReference type="NCBI Taxonomy" id="70415"/>
    <lineage>
        <taxon>Eukaryota</taxon>
        <taxon>Metazoa</taxon>
        <taxon>Ecdysozoa</taxon>
        <taxon>Nematoda</taxon>
        <taxon>Enoplea</taxon>
        <taxon>Dorylaimia</taxon>
        <taxon>Trichinellida</taxon>
        <taxon>Trichuridae</taxon>
        <taxon>Trichuris</taxon>
    </lineage>
</organism>
<keyword evidence="5" id="KW-0378">Hydrolase</keyword>
<sequence>MTPSEHQSSRLCAIAIAFARAGDGRPRNVKALALVHLPWLFRASRAADAQIEERYIRALPPTPFAFAFRLFAFRLLLLLLAINGFLFVGARTALTSYRGNMEPKRTGSPGDASLDVRLIPEYDGSSGQPISEWLDKLQLVCRLRGVDDVTSVIPLRLAGGAFAVYSQLPIEHQRNAAKVKAALRAAFEVDSFVAYERFVSRKLGPNELPDAFLADLRRLAALFGGVSEKALACAFVAGLPGSVRQLLRVGSRLEDLSLGDIVNRARAVLKDDFPVSLSDTCLGAAEPRRRQGQRMPDSASESEWKCSTECEQPSERTTGPPSRRSRGRRCRKPGKRLWGGGLGANLLPHSMLTKALPSVRLRIDGTPRNVLVDTGCSKCVAHVESCKRWTRRPVSLLAVDGKELRCQGTGIVSLEQNGGRRATVEAIIVNAKPLGFDFVLGMNGIEALGGVTVSKGPRVSFGSESAEICSAGVDAIRLEERDFSVAYDPVTRVWSAAWKWTGGEGPAVLKNSVKEYSPSAWARASYEKELEKWIQKAWLVPYDCRRYGPVKGLIPLMAVVQRHKQKVRPVMDFRELNAHIEPFTAAADVCADKLRQWRRQGANVAMVDLKDAYLQVRVNEALWPYQTVEFRGRRYCLTRLGFGLNVAPLVLKAILNFVLSQDPAIKRGTSAYVDDILVNEDVIPASRVKEELERYGLECKSPERLVDGARVLGLKVHSEHGRLMWTRGNAVGDVPQELTRRAVFAYCGELVGHLPVCGWLRVAAAFVKRSANAATKSWDEPIDDGTIGPLLKEIAARVKEHDPARGIWNVSGDRARIWVDASGVALGVALEVGGAIVEDASWLRRDDAQHINMAELDAVIRGLNLAIAWKMTIIELMTDSSTVYRWIADGLTGKSRLRTKAAGEMLIRRRIGTVLSLVEEYALQLSVTLVKSEDNRADSLTRVPQRWLTSASDPSSPVCAALASDSGAKRLITAVHHAAGHPGVRRTSYFVRRADPTLNRSLVRRVVSECQVCQSIDPPPAKWERGSLEVPRVWQRVAIDITHCGSRPVLTLIDCGPSRFAIWRPLSLQTSAHVIEQLESIFCERGAPEELLLDNDTAFRSRSFTVFAARWGVRLRFRCAYVPSGNGIVERCHRSIKVIAARKDCSISEAVYLYNVTPRDDRSASSTPAAAVYRYDVRIREIDRPPEEDHPGAAPYVIGEKVWVRPAGARCVSKYGQGTVTGILSRHAVAVDGIPRHVRDLRHRTTSDESGEEVPPEGDPDDGLVLHFGRPEAQPMPADEEPPTRHSVSEQQTPSTGLRRSSRLHKYKIGIFGDGNAASLYRSVVSGRLDDHLAFAIAALAVSVVAEDRRAAYDSALAMASSSMQLGAKVKTKPVPATLRLNLNLVNSADNDFACYDVASLEQQSKSAAAAPAGGTQSEDEEESRLAALAKRLEEKYGRKSSMRRNAQDTCDLGDGYDTDDSFIDNAEAYDELVPPTVTTEHGGFYINLGKLKYKNCEDDEGYAGAERPVSRRGRTHGILPFSNSCKAAAKLKKKCLNSPKPRAFKKTLNPATLKNRERSIEAVVDAVVGCQLPCNGLKVNSPDSMENAINATISQVIREEIQATTNSDATTSNGAKGVKIASNQKSDSTSVVRVPFAESMVGQPPTLGPVRTQRSYSVPEALLAMCDELAKMVGSENSCISKWSPTALSQLIEIHKACEEKALNKFRRCAVFRYVQSRTGVPRVELCAFVKRHQNGIALLDGICNRSSAGRKSAMPLDIFLKGHDPLREAVDLLRQEVAATMPALESCYAIDCAKTIRKKQDIINSPDASRCASKQKAVYMPRRRFTWKASSRTCLHAVFNELEKCHQLGQFNASVDLKTLMDHFLETLSSELWPPCWMSCRELRKEYSMFNFTQANVARRSNATATTAAATSDRTKVFVAEPRKRCAVSVSSSEPQRTAHATPVITLVPQRGRSESTGGYGNGNRNSAQISGASGTHKQDLAKSCMISPSKATPVSISVPTKLSISGGLSPTVHHTVLVSPIKSAASLSPNRGAPSQRVAMGADNSRSAQQAAFVKMGSVISSQQSASPPKLMRFSVPAPADTGSAGSSGLLTKAAGQHVRMVTNPFYQSAQSHWFVAKDRDASCIGSTVSPSAPAWSGGQIRPMIVNAQQHLPFLHNVSQPSVMANSLDQNQQHQQAKQEQQLMQELNEMIVRMEGRGTTVWNKQDEQQ</sequence>
<evidence type="ECO:0000256" key="3">
    <source>
        <dbReference type="ARBA" id="ARBA00022695"/>
    </source>
</evidence>
<dbReference type="Gene3D" id="3.30.70.270">
    <property type="match status" value="1"/>
</dbReference>
<dbReference type="GO" id="GO:0004523">
    <property type="term" value="F:RNA-DNA hybrid ribonuclease activity"/>
    <property type="evidence" value="ECO:0007669"/>
    <property type="project" value="InterPro"/>
</dbReference>
<dbReference type="InterPro" id="IPR012337">
    <property type="entry name" value="RNaseH-like_sf"/>
</dbReference>
<dbReference type="CDD" id="cd00303">
    <property type="entry name" value="retropepsin_like"/>
    <property type="match status" value="1"/>
</dbReference>
<dbReference type="InterPro" id="IPR002156">
    <property type="entry name" value="RNaseH_domain"/>
</dbReference>
<keyword evidence="9" id="KW-1133">Transmembrane helix</keyword>
<dbReference type="Gene3D" id="3.30.420.10">
    <property type="entry name" value="Ribonuclease H-like superfamily/Ribonuclease H"/>
    <property type="match status" value="2"/>
</dbReference>
<dbReference type="InterPro" id="IPR050951">
    <property type="entry name" value="Retrovirus_Pol_polyprotein"/>
</dbReference>
<dbReference type="SUPFAM" id="SSF53098">
    <property type="entry name" value="Ribonuclease H-like"/>
    <property type="match status" value="1"/>
</dbReference>
<dbReference type="InterPro" id="IPR001584">
    <property type="entry name" value="Integrase_cat-core"/>
</dbReference>
<dbReference type="InterPro" id="IPR043128">
    <property type="entry name" value="Rev_trsase/Diguanyl_cyclase"/>
</dbReference>
<evidence type="ECO:0000256" key="6">
    <source>
        <dbReference type="ARBA" id="ARBA00023172"/>
    </source>
</evidence>
<keyword evidence="9" id="KW-0472">Membrane</keyword>
<evidence type="ECO:0000256" key="5">
    <source>
        <dbReference type="ARBA" id="ARBA00022759"/>
    </source>
</evidence>
<dbReference type="GO" id="GO:0003676">
    <property type="term" value="F:nucleic acid binding"/>
    <property type="evidence" value="ECO:0007669"/>
    <property type="project" value="InterPro"/>
</dbReference>
<evidence type="ECO:0000256" key="1">
    <source>
        <dbReference type="ARBA" id="ARBA00022553"/>
    </source>
</evidence>
<feature type="coiled-coil region" evidence="7">
    <location>
        <begin position="2173"/>
        <end position="2200"/>
    </location>
</feature>
<evidence type="ECO:0000256" key="4">
    <source>
        <dbReference type="ARBA" id="ARBA00022722"/>
    </source>
</evidence>
<dbReference type="PANTHER" id="PTHR37984:SF5">
    <property type="entry name" value="PROTEIN NYNRIN-LIKE"/>
    <property type="match status" value="1"/>
</dbReference>
<keyword evidence="4" id="KW-0540">Nuclease</keyword>
<dbReference type="SUPFAM" id="SSF56672">
    <property type="entry name" value="DNA/RNA polymerases"/>
    <property type="match status" value="1"/>
</dbReference>
<dbReference type="Pfam" id="PF14075">
    <property type="entry name" value="UBN_AB"/>
    <property type="match status" value="1"/>
</dbReference>
<evidence type="ECO:0000313" key="12">
    <source>
        <dbReference type="WBParaSite" id="TMUE_2000009054.1"/>
    </source>
</evidence>
<dbReference type="InterPro" id="IPR021109">
    <property type="entry name" value="Peptidase_aspartic_dom_sf"/>
</dbReference>
<keyword evidence="2" id="KW-0808">Transferase</keyword>
<keyword evidence="3" id="KW-0548">Nucleotidyltransferase</keyword>
<feature type="compositionally biased region" description="Polar residues" evidence="8">
    <location>
        <begin position="1289"/>
        <end position="1299"/>
    </location>
</feature>
<dbReference type="InterPro" id="IPR026947">
    <property type="entry name" value="UBN_middle_dom"/>
</dbReference>
<dbReference type="PANTHER" id="PTHR37984">
    <property type="entry name" value="PROTEIN CBG26694"/>
    <property type="match status" value="1"/>
</dbReference>
<feature type="region of interest" description="Disordered" evidence="8">
    <location>
        <begin position="1239"/>
        <end position="1300"/>
    </location>
</feature>
<dbReference type="GO" id="GO:0042575">
    <property type="term" value="C:DNA polymerase complex"/>
    <property type="evidence" value="ECO:0007669"/>
    <property type="project" value="UniProtKB-ARBA"/>
</dbReference>
<keyword evidence="9" id="KW-0812">Transmembrane</keyword>
<protein>
    <submittedName>
        <fullName evidence="12">Integrase catalytic domain-containing protein</fullName>
    </submittedName>
</protein>
<evidence type="ECO:0000256" key="9">
    <source>
        <dbReference type="SAM" id="Phobius"/>
    </source>
</evidence>
<keyword evidence="1" id="KW-0597">Phosphoprotein</keyword>
<dbReference type="Proteomes" id="UP000046395">
    <property type="component" value="Unassembled WGS sequence"/>
</dbReference>
<dbReference type="InterPro" id="IPR014840">
    <property type="entry name" value="HRD"/>
</dbReference>
<feature type="compositionally biased region" description="Basic residues" evidence="8">
    <location>
        <begin position="323"/>
        <end position="334"/>
    </location>
</feature>
<dbReference type="InterPro" id="IPR055475">
    <property type="entry name" value="DUF7047"/>
</dbReference>
<feature type="transmembrane region" description="Helical" evidence="9">
    <location>
        <begin position="71"/>
        <end position="94"/>
    </location>
</feature>
<evidence type="ECO:0000256" key="7">
    <source>
        <dbReference type="SAM" id="Coils"/>
    </source>
</evidence>
<feature type="domain" description="Integrase catalytic" evidence="10">
    <location>
        <begin position="1027"/>
        <end position="1137"/>
    </location>
</feature>
<dbReference type="Pfam" id="PF00078">
    <property type="entry name" value="RVT_1"/>
    <property type="match status" value="1"/>
</dbReference>
<dbReference type="Gene3D" id="3.10.10.10">
    <property type="entry name" value="HIV Type 1 Reverse Transcriptase, subunit A, domain 1"/>
    <property type="match status" value="1"/>
</dbReference>
<dbReference type="STRING" id="70415.A0A5S6QPG9"/>
<dbReference type="InterPro" id="IPR036397">
    <property type="entry name" value="RNaseH_sf"/>
</dbReference>
<proteinExistence type="predicted"/>
<reference evidence="12" key="1">
    <citation type="submission" date="2019-12" db="UniProtKB">
        <authorList>
            <consortium name="WormBaseParasite"/>
        </authorList>
    </citation>
    <scope>IDENTIFICATION</scope>
</reference>
<evidence type="ECO:0000313" key="11">
    <source>
        <dbReference type="Proteomes" id="UP000046395"/>
    </source>
</evidence>
<dbReference type="InterPro" id="IPR043502">
    <property type="entry name" value="DNA/RNA_pol_sf"/>
</dbReference>
<dbReference type="Pfam" id="PF23088">
    <property type="entry name" value="DUF7047"/>
    <property type="match status" value="1"/>
</dbReference>
<keyword evidence="6" id="KW-0233">DNA recombination</keyword>
<dbReference type="Pfam" id="PF13456">
    <property type="entry name" value="RVT_3"/>
    <property type="match status" value="1"/>
</dbReference>
<dbReference type="GO" id="GO:0016779">
    <property type="term" value="F:nucleotidyltransferase activity"/>
    <property type="evidence" value="ECO:0007669"/>
    <property type="project" value="UniProtKB-KW"/>
</dbReference>
<feature type="region of interest" description="Disordered" evidence="8">
    <location>
        <begin position="1953"/>
        <end position="1978"/>
    </location>
</feature>
<feature type="compositionally biased region" description="Acidic residues" evidence="8">
    <location>
        <begin position="1249"/>
        <end position="1262"/>
    </location>
</feature>
<keyword evidence="7" id="KW-0175">Coiled coil</keyword>
<keyword evidence="11" id="KW-1185">Reference proteome</keyword>
<dbReference type="InterPro" id="IPR000477">
    <property type="entry name" value="RT_dom"/>
</dbReference>
<name>A0A5S6QPG9_TRIMR</name>
<dbReference type="GO" id="GO:0015074">
    <property type="term" value="P:DNA integration"/>
    <property type="evidence" value="ECO:0007669"/>
    <property type="project" value="InterPro"/>
</dbReference>
<keyword evidence="5" id="KW-0255">Endonuclease</keyword>
<feature type="region of interest" description="Disordered" evidence="8">
    <location>
        <begin position="284"/>
        <end position="334"/>
    </location>
</feature>
<dbReference type="PROSITE" id="PS50994">
    <property type="entry name" value="INTEGRASE"/>
    <property type="match status" value="1"/>
</dbReference>
<dbReference type="Pfam" id="PF08729">
    <property type="entry name" value="HUN"/>
    <property type="match status" value="1"/>
</dbReference>